<evidence type="ECO:0000313" key="2">
    <source>
        <dbReference type="EMBL" id="KAJ8349118.1"/>
    </source>
</evidence>
<sequence length="80" mass="9059">MRHFTAPVFHRSLRTVLGTAVPERGEDKTSVQIPMETSKLLQPPKNTEPRCDPSDINISDEMSKTTVWKSLSRPLPSKKK</sequence>
<reference evidence="2" key="1">
    <citation type="journal article" date="2023" name="Science">
        <title>Genome structures resolve the early diversification of teleost fishes.</title>
        <authorList>
            <person name="Parey E."/>
            <person name="Louis A."/>
            <person name="Montfort J."/>
            <person name="Bouchez O."/>
            <person name="Roques C."/>
            <person name="Iampietro C."/>
            <person name="Lluch J."/>
            <person name="Castinel A."/>
            <person name="Donnadieu C."/>
            <person name="Desvignes T."/>
            <person name="Floi Bucao C."/>
            <person name="Jouanno E."/>
            <person name="Wen M."/>
            <person name="Mejri S."/>
            <person name="Dirks R."/>
            <person name="Jansen H."/>
            <person name="Henkel C."/>
            <person name="Chen W.J."/>
            <person name="Zahm M."/>
            <person name="Cabau C."/>
            <person name="Klopp C."/>
            <person name="Thompson A.W."/>
            <person name="Robinson-Rechavi M."/>
            <person name="Braasch I."/>
            <person name="Lecointre G."/>
            <person name="Bobe J."/>
            <person name="Postlethwait J.H."/>
            <person name="Berthelot C."/>
            <person name="Roest Crollius H."/>
            <person name="Guiguen Y."/>
        </authorList>
    </citation>
    <scope>NUCLEOTIDE SEQUENCE</scope>
    <source>
        <strain evidence="2">WJC10195</strain>
    </source>
</reference>
<gene>
    <name evidence="2" type="ORF">SKAU_G00277070</name>
</gene>
<protein>
    <submittedName>
        <fullName evidence="2">Uncharacterized protein</fullName>
    </submittedName>
</protein>
<name>A0A9Q1F1G9_SYNKA</name>
<keyword evidence="3" id="KW-1185">Reference proteome</keyword>
<accession>A0A9Q1F1G9</accession>
<feature type="region of interest" description="Disordered" evidence="1">
    <location>
        <begin position="40"/>
        <end position="80"/>
    </location>
</feature>
<dbReference type="AlphaFoldDB" id="A0A9Q1F1G9"/>
<proteinExistence type="predicted"/>
<feature type="compositionally biased region" description="Low complexity" evidence="1">
    <location>
        <begin position="69"/>
        <end position="80"/>
    </location>
</feature>
<evidence type="ECO:0000313" key="3">
    <source>
        <dbReference type="Proteomes" id="UP001152622"/>
    </source>
</evidence>
<dbReference type="EMBL" id="JAINUF010000010">
    <property type="protein sequence ID" value="KAJ8349118.1"/>
    <property type="molecule type" value="Genomic_DNA"/>
</dbReference>
<comment type="caution">
    <text evidence="2">The sequence shown here is derived from an EMBL/GenBank/DDBJ whole genome shotgun (WGS) entry which is preliminary data.</text>
</comment>
<dbReference type="Proteomes" id="UP001152622">
    <property type="component" value="Chromosome 10"/>
</dbReference>
<organism evidence="2 3">
    <name type="scientific">Synaphobranchus kaupii</name>
    <name type="common">Kaup's arrowtooth eel</name>
    <dbReference type="NCBI Taxonomy" id="118154"/>
    <lineage>
        <taxon>Eukaryota</taxon>
        <taxon>Metazoa</taxon>
        <taxon>Chordata</taxon>
        <taxon>Craniata</taxon>
        <taxon>Vertebrata</taxon>
        <taxon>Euteleostomi</taxon>
        <taxon>Actinopterygii</taxon>
        <taxon>Neopterygii</taxon>
        <taxon>Teleostei</taxon>
        <taxon>Anguilliformes</taxon>
        <taxon>Synaphobranchidae</taxon>
        <taxon>Synaphobranchus</taxon>
    </lineage>
</organism>
<evidence type="ECO:0000256" key="1">
    <source>
        <dbReference type="SAM" id="MobiDB-lite"/>
    </source>
</evidence>